<evidence type="ECO:0000256" key="10">
    <source>
        <dbReference type="ARBA" id="ARBA00022958"/>
    </source>
</evidence>
<protein>
    <recommendedName>
        <fullName evidence="15">Sodium/potassium-transporting ATPase subunit alpha</fullName>
    </recommendedName>
</protein>
<dbReference type="PANTHER" id="PTHR43294:SF21">
    <property type="entry name" value="CATION TRANSPORTING ATPASE"/>
    <property type="match status" value="1"/>
</dbReference>
<dbReference type="GO" id="GO:0005886">
    <property type="term" value="C:plasma membrane"/>
    <property type="evidence" value="ECO:0007669"/>
    <property type="project" value="UniProtKB-SubCell"/>
</dbReference>
<dbReference type="Gene3D" id="3.40.1110.10">
    <property type="entry name" value="Calcium-transporting ATPase, cytoplasmic domain N"/>
    <property type="match status" value="1"/>
</dbReference>
<dbReference type="InterPro" id="IPR023298">
    <property type="entry name" value="ATPase_P-typ_TM_dom_sf"/>
</dbReference>
<evidence type="ECO:0000256" key="7">
    <source>
        <dbReference type="ARBA" id="ARBA00022692"/>
    </source>
</evidence>
<dbReference type="FunFam" id="3.40.50.1000:FF:000083">
    <property type="entry name" value="Sodium/potassium-transporting ATPase subunit alpha"/>
    <property type="match status" value="1"/>
</dbReference>
<evidence type="ECO:0000256" key="2">
    <source>
        <dbReference type="ARBA" id="ARBA00006934"/>
    </source>
</evidence>
<feature type="compositionally biased region" description="Polar residues" evidence="16">
    <location>
        <begin position="94"/>
        <end position="110"/>
    </location>
</feature>
<dbReference type="Pfam" id="PF00690">
    <property type="entry name" value="Cation_ATPase_N"/>
    <property type="match status" value="1"/>
</dbReference>
<keyword evidence="3 15" id="KW-0813">Transport</keyword>
<dbReference type="GO" id="GO:0005524">
    <property type="term" value="F:ATP binding"/>
    <property type="evidence" value="ECO:0007669"/>
    <property type="project" value="UniProtKB-KW"/>
</dbReference>
<dbReference type="InterPro" id="IPR018303">
    <property type="entry name" value="ATPase_P-typ_P_site"/>
</dbReference>
<dbReference type="EMBL" id="HBGD01005622">
    <property type="protein sequence ID" value="CAD9081426.1"/>
    <property type="molecule type" value="Transcribed_RNA"/>
</dbReference>
<dbReference type="GO" id="GO:0030007">
    <property type="term" value="P:intracellular potassium ion homeostasis"/>
    <property type="evidence" value="ECO:0007669"/>
    <property type="project" value="TreeGrafter"/>
</dbReference>
<evidence type="ECO:0000259" key="17">
    <source>
        <dbReference type="SMART" id="SM00831"/>
    </source>
</evidence>
<feature type="transmembrane region" description="Helical" evidence="15">
    <location>
        <begin position="843"/>
        <end position="865"/>
    </location>
</feature>
<dbReference type="Pfam" id="PF00122">
    <property type="entry name" value="E1-E2_ATPase"/>
    <property type="match status" value="1"/>
</dbReference>
<dbReference type="PROSITE" id="PS00154">
    <property type="entry name" value="ATPASE_E1_E2"/>
    <property type="match status" value="1"/>
</dbReference>
<dbReference type="NCBIfam" id="TIGR01494">
    <property type="entry name" value="ATPase_P-type"/>
    <property type="match status" value="2"/>
</dbReference>
<dbReference type="InterPro" id="IPR023214">
    <property type="entry name" value="HAD_sf"/>
</dbReference>
<keyword evidence="13 15" id="KW-0406">Ion transport</keyword>
<dbReference type="GO" id="GO:0016887">
    <property type="term" value="F:ATP hydrolysis activity"/>
    <property type="evidence" value="ECO:0007669"/>
    <property type="project" value="InterPro"/>
</dbReference>
<dbReference type="GO" id="GO:1990573">
    <property type="term" value="P:potassium ion import across plasma membrane"/>
    <property type="evidence" value="ECO:0007669"/>
    <property type="project" value="TreeGrafter"/>
</dbReference>
<evidence type="ECO:0000256" key="15">
    <source>
        <dbReference type="RuleBase" id="RU362084"/>
    </source>
</evidence>
<dbReference type="FunFam" id="2.70.150.10:FF:000003">
    <property type="entry name" value="Sodium/potassium-transporting ATPase subunit alpha"/>
    <property type="match status" value="1"/>
</dbReference>
<keyword evidence="15" id="KW-0479">Metal-binding</keyword>
<dbReference type="Gene3D" id="2.70.150.10">
    <property type="entry name" value="Calcium-transporting ATPase, cytoplasmic transduction domain A"/>
    <property type="match status" value="1"/>
</dbReference>
<feature type="transmembrane region" description="Helical" evidence="15">
    <location>
        <begin position="818"/>
        <end position="837"/>
    </location>
</feature>
<evidence type="ECO:0000313" key="18">
    <source>
        <dbReference type="EMBL" id="CAD9081426.1"/>
    </source>
</evidence>
<dbReference type="GO" id="GO:1902600">
    <property type="term" value="P:proton transmembrane transport"/>
    <property type="evidence" value="ECO:0007669"/>
    <property type="project" value="TreeGrafter"/>
</dbReference>
<keyword evidence="12 15" id="KW-1133">Transmembrane helix</keyword>
<dbReference type="InterPro" id="IPR050510">
    <property type="entry name" value="Cation_transp_ATPase_P-type"/>
</dbReference>
<feature type="compositionally biased region" description="Polar residues" evidence="16">
    <location>
        <begin position="1"/>
        <end position="10"/>
    </location>
</feature>
<dbReference type="SUPFAM" id="SSF81653">
    <property type="entry name" value="Calcium ATPase, transduction domain A"/>
    <property type="match status" value="1"/>
</dbReference>
<feature type="transmembrane region" description="Helical" evidence="15">
    <location>
        <begin position="143"/>
        <end position="162"/>
    </location>
</feature>
<evidence type="ECO:0000256" key="9">
    <source>
        <dbReference type="ARBA" id="ARBA00022840"/>
    </source>
</evidence>
<evidence type="ECO:0000256" key="11">
    <source>
        <dbReference type="ARBA" id="ARBA00022967"/>
    </source>
</evidence>
<feature type="transmembrane region" description="Helical" evidence="15">
    <location>
        <begin position="174"/>
        <end position="193"/>
    </location>
</feature>
<keyword evidence="11" id="KW-1278">Translocase</keyword>
<feature type="transmembrane region" description="Helical" evidence="15">
    <location>
        <begin position="886"/>
        <end position="912"/>
    </location>
</feature>
<gene>
    <name evidence="18" type="ORF">PCOS0759_LOCUS4666</name>
</gene>
<evidence type="ECO:0000256" key="5">
    <source>
        <dbReference type="ARBA" id="ARBA00022538"/>
    </source>
</evidence>
<proteinExistence type="inferred from homology"/>
<dbReference type="NCBIfam" id="TIGR01106">
    <property type="entry name" value="ATPase-IIC_X-K"/>
    <property type="match status" value="1"/>
</dbReference>
<dbReference type="InterPro" id="IPR036412">
    <property type="entry name" value="HAD-like_sf"/>
</dbReference>
<dbReference type="InterPro" id="IPR059000">
    <property type="entry name" value="ATPase_P-type_domA"/>
</dbReference>
<keyword evidence="10 15" id="KW-0630">Potassium</keyword>
<evidence type="ECO:0000256" key="1">
    <source>
        <dbReference type="ARBA" id="ARBA00004651"/>
    </source>
</evidence>
<feature type="transmembrane region" description="Helical" evidence="15">
    <location>
        <begin position="957"/>
        <end position="978"/>
    </location>
</feature>
<name>A0A7S1PH34_9EUKA</name>
<dbReference type="SFLD" id="SFLDG00002">
    <property type="entry name" value="C1.7:_P-type_atpase_like"/>
    <property type="match status" value="1"/>
</dbReference>
<dbReference type="SUPFAM" id="SSF81660">
    <property type="entry name" value="Metal cation-transporting ATPase, ATP-binding domain N"/>
    <property type="match status" value="1"/>
</dbReference>
<evidence type="ECO:0000256" key="12">
    <source>
        <dbReference type="ARBA" id="ARBA00022989"/>
    </source>
</evidence>
<dbReference type="PANTHER" id="PTHR43294">
    <property type="entry name" value="SODIUM/POTASSIUM-TRANSPORTING ATPASE SUBUNIT ALPHA"/>
    <property type="match status" value="1"/>
</dbReference>
<keyword evidence="4" id="KW-1003">Cell membrane</keyword>
<feature type="transmembrane region" description="Helical" evidence="15">
    <location>
        <begin position="1026"/>
        <end position="1044"/>
    </location>
</feature>
<dbReference type="InterPro" id="IPR023299">
    <property type="entry name" value="ATPase_P-typ_cyto_dom_N"/>
</dbReference>
<keyword evidence="14 15" id="KW-0472">Membrane</keyword>
<dbReference type="Pfam" id="PF13246">
    <property type="entry name" value="Cation_ATPase"/>
    <property type="match status" value="1"/>
</dbReference>
<dbReference type="SUPFAM" id="SSF81665">
    <property type="entry name" value="Calcium ATPase, transmembrane domain M"/>
    <property type="match status" value="1"/>
</dbReference>
<evidence type="ECO:0000256" key="4">
    <source>
        <dbReference type="ARBA" id="ARBA00022475"/>
    </source>
</evidence>
<dbReference type="Gene3D" id="1.20.1110.10">
    <property type="entry name" value="Calcium-transporting ATPase, transmembrane domain"/>
    <property type="match status" value="1"/>
</dbReference>
<evidence type="ECO:0000256" key="8">
    <source>
        <dbReference type="ARBA" id="ARBA00022741"/>
    </source>
</evidence>
<dbReference type="FunFam" id="1.20.1110.10:FF:000095">
    <property type="entry name" value="Sodium/potassium-transporting ATPase subunit alpha-1"/>
    <property type="match status" value="1"/>
</dbReference>
<dbReference type="GO" id="GO:0005391">
    <property type="term" value="F:P-type sodium:potassium-exchanging transporter activity"/>
    <property type="evidence" value="ECO:0007669"/>
    <property type="project" value="TreeGrafter"/>
</dbReference>
<dbReference type="GO" id="GO:0046872">
    <property type="term" value="F:metal ion binding"/>
    <property type="evidence" value="ECO:0007669"/>
    <property type="project" value="UniProtKB-KW"/>
</dbReference>
<feature type="region of interest" description="Disordered" evidence="16">
    <location>
        <begin position="89"/>
        <end position="110"/>
    </location>
</feature>
<dbReference type="InterPro" id="IPR008250">
    <property type="entry name" value="ATPase_P-typ_transduc_dom_A_sf"/>
</dbReference>
<comment type="similarity">
    <text evidence="2 15">Belongs to the cation transport ATPase (P-type) (TC 3.A.3) family. Type IIC subfamily.</text>
</comment>
<dbReference type="InterPro" id="IPR004014">
    <property type="entry name" value="ATPase_P-typ_cation-transptr_N"/>
</dbReference>
<organism evidence="18">
    <name type="scientific">Percolomonas cosmopolitus</name>
    <dbReference type="NCBI Taxonomy" id="63605"/>
    <lineage>
        <taxon>Eukaryota</taxon>
        <taxon>Discoba</taxon>
        <taxon>Heterolobosea</taxon>
        <taxon>Tetramitia</taxon>
        <taxon>Eutetramitia</taxon>
        <taxon>Percolomonadidae</taxon>
        <taxon>Percolomonas</taxon>
    </lineage>
</organism>
<keyword evidence="5 15" id="KW-0633">Potassium transport</keyword>
<dbReference type="PRINTS" id="PR00121">
    <property type="entry name" value="NAKATPASE"/>
</dbReference>
<feature type="transmembrane region" description="Helical" evidence="15">
    <location>
        <begin position="364"/>
        <end position="390"/>
    </location>
</feature>
<dbReference type="SMART" id="SM00831">
    <property type="entry name" value="Cation_ATPase_N"/>
    <property type="match status" value="1"/>
</dbReference>
<feature type="region of interest" description="Disordered" evidence="16">
    <location>
        <begin position="1"/>
        <end position="65"/>
    </location>
</feature>
<dbReference type="Gene3D" id="3.40.50.1000">
    <property type="entry name" value="HAD superfamily/HAD-like"/>
    <property type="match status" value="1"/>
</dbReference>
<dbReference type="PRINTS" id="PR00119">
    <property type="entry name" value="CATATPASE"/>
</dbReference>
<dbReference type="Pfam" id="PF00689">
    <property type="entry name" value="Cation_ATPase_C"/>
    <property type="match status" value="1"/>
</dbReference>
<dbReference type="SFLD" id="SFLDS00003">
    <property type="entry name" value="Haloacid_Dehalogenase"/>
    <property type="match status" value="1"/>
</dbReference>
<evidence type="ECO:0000256" key="6">
    <source>
        <dbReference type="ARBA" id="ARBA00022553"/>
    </source>
</evidence>
<sequence length="1067" mass="117453">MSDAQSQNFRDSVEQDLPDDLRRTSKDMPRVYAEMRYRKEEEIQKHSRDIQRGASKKSAPAPVSAKKKEIDIDEHLLTVAEMAHTTHPLDYTKSRINPNSPNTSQGLSSAEAQERLNKFGQNKLTPPRPVPAIVKIIKQFIELFPLLLLFGGALCLLAFFLSMGGDGNLQYDNLYLGIILILVVFIQAFFTYFQEAKSSKIMEGFKNMVPVNAVLLRDGQQITLDAKYCVPGDIIRVKSGDKVPADVRILSCNDLKVNNSSLTGESEPQTRAPESSHANPLETANLVFFGSFIANGSGIGVIVRTGDNTVMGNIAKLASSTGNEKTPLRIEIEYFVWVITALALGIGAVFLVLGLALGQGIVTVIVSTIGIIVANVPEGLPLTVTVALTLTSQRMAKKNVLVKNLESVETLGSTTTICSDKTGTLTQNRMTVSHVFYDRAIFKCSTNPAEKGNWRKEDPSFQALQRVASLCSTAVFMPDEANIALPVSMRKVEGDASETALVKFFQPIRDINEYRASFQLQSNIPFNSKNKWQLHIHDMEDSNDKRKLLLMKGAPERVLKMCSKIMIDGEIEDLDAQSKRSIDNAILKLGQMGERVLGFCQHIYPEDDPEIQQFGTNVEKLSVPRNDMVFVGLTAMIDPPREGVKEAVEICGTAGIQVIMVTGDHKVTAHAIAKSIGIIKGKTIEEVAAEKGIDVAQVGEDEYSAYVVTGDDIAKGISQEEWDRILSKREIVFARTSPQQKLKIVSECQARGAVVAVTGDGVNDSPALKKADIGISMGITGTEVSKEAADMILMDDNFASIVNGVNEGRTIFDNIKKAIAYILISNFAQLIPFLVFVTLNIPLALGTIMILCIDLGTDILPAISFSYEPPESDIMMRPPRSKDDHLVNAQMIGWAYMTVGVISTLAGFYAYFVVFAQNSFPPPMLFGAGANHFTLAGSKPIKNMFGETIGEDTQIDILLTAQTAYFLMVVLCKIGNLFMARTRRNSFIQQGLKNSSMSASILAVIALCIVFIYIPGLGLFLQTRPVPFLFWVLPIPFALFELSLEELRKFMIRNEGENGFFEAYTYW</sequence>
<feature type="compositionally biased region" description="Basic and acidic residues" evidence="16">
    <location>
        <begin position="19"/>
        <end position="51"/>
    </location>
</feature>
<feature type="transmembrane region" description="Helical" evidence="15">
    <location>
        <begin position="999"/>
        <end position="1020"/>
    </location>
</feature>
<keyword evidence="7 15" id="KW-0812">Transmembrane</keyword>
<dbReference type="AlphaFoldDB" id="A0A7S1PH34"/>
<keyword evidence="6" id="KW-0597">Phosphoprotein</keyword>
<dbReference type="GO" id="GO:0006883">
    <property type="term" value="P:intracellular sodium ion homeostasis"/>
    <property type="evidence" value="ECO:0007669"/>
    <property type="project" value="TreeGrafter"/>
</dbReference>
<evidence type="ECO:0000256" key="14">
    <source>
        <dbReference type="ARBA" id="ARBA00023136"/>
    </source>
</evidence>
<dbReference type="InterPro" id="IPR044492">
    <property type="entry name" value="P_typ_ATPase_HD_dom"/>
</dbReference>
<accession>A0A7S1PH34</accession>
<feature type="domain" description="Cation-transporting P-type ATPase N-terminal" evidence="17">
    <location>
        <begin position="73"/>
        <end position="160"/>
    </location>
</feature>
<evidence type="ECO:0000256" key="16">
    <source>
        <dbReference type="SAM" id="MobiDB-lite"/>
    </source>
</evidence>
<dbReference type="InterPro" id="IPR006068">
    <property type="entry name" value="ATPase_P-typ_cation-transptr_C"/>
</dbReference>
<keyword evidence="9 15" id="KW-0067">ATP-binding</keyword>
<dbReference type="GO" id="GO:0036376">
    <property type="term" value="P:sodium ion export across plasma membrane"/>
    <property type="evidence" value="ECO:0007669"/>
    <property type="project" value="TreeGrafter"/>
</dbReference>
<dbReference type="InterPro" id="IPR001757">
    <property type="entry name" value="P_typ_ATPase"/>
</dbReference>
<evidence type="ECO:0000256" key="3">
    <source>
        <dbReference type="ARBA" id="ARBA00022448"/>
    </source>
</evidence>
<dbReference type="SUPFAM" id="SSF56784">
    <property type="entry name" value="HAD-like"/>
    <property type="match status" value="1"/>
</dbReference>
<dbReference type="InterPro" id="IPR005775">
    <property type="entry name" value="P-type_ATPase_IIC"/>
</dbReference>
<dbReference type="SFLD" id="SFLDF00027">
    <property type="entry name" value="p-type_atpase"/>
    <property type="match status" value="1"/>
</dbReference>
<reference evidence="18" key="1">
    <citation type="submission" date="2021-01" db="EMBL/GenBank/DDBJ databases">
        <authorList>
            <person name="Corre E."/>
            <person name="Pelletier E."/>
            <person name="Niang G."/>
            <person name="Scheremetjew M."/>
            <person name="Finn R."/>
            <person name="Kale V."/>
            <person name="Holt S."/>
            <person name="Cochrane G."/>
            <person name="Meng A."/>
            <person name="Brown T."/>
            <person name="Cohen L."/>
        </authorList>
    </citation>
    <scope>NUCLEOTIDE SEQUENCE</scope>
    <source>
        <strain evidence="18">WS</strain>
    </source>
</reference>
<keyword evidence="8 15" id="KW-0547">Nucleotide-binding</keyword>
<comment type="subcellular location">
    <subcellularLocation>
        <location evidence="1 15">Cell membrane</location>
        <topology evidence="1 15">Multi-pass membrane protein</topology>
    </subcellularLocation>
</comment>
<evidence type="ECO:0000256" key="13">
    <source>
        <dbReference type="ARBA" id="ARBA00023065"/>
    </source>
</evidence>
<feature type="transmembrane region" description="Helical" evidence="15">
    <location>
        <begin position="334"/>
        <end position="358"/>
    </location>
</feature>